<keyword evidence="2" id="KW-1185">Reference proteome</keyword>
<dbReference type="EMBL" id="QBKN01000005">
    <property type="protein sequence ID" value="PTX50211.1"/>
    <property type="molecule type" value="Genomic_DNA"/>
</dbReference>
<comment type="caution">
    <text evidence="1">The sequence shown here is derived from an EMBL/GenBank/DDBJ whole genome shotgun (WGS) entry which is preliminary data.</text>
</comment>
<keyword evidence="1" id="KW-0378">Hydrolase</keyword>
<evidence type="ECO:0000313" key="1">
    <source>
        <dbReference type="EMBL" id="PTX50211.1"/>
    </source>
</evidence>
<organism evidence="1 2">
    <name type="scientific">Allosediminivita pacifica</name>
    <dbReference type="NCBI Taxonomy" id="1267769"/>
    <lineage>
        <taxon>Bacteria</taxon>
        <taxon>Pseudomonadati</taxon>
        <taxon>Pseudomonadota</taxon>
        <taxon>Alphaproteobacteria</taxon>
        <taxon>Rhodobacterales</taxon>
        <taxon>Paracoccaceae</taxon>
        <taxon>Allosediminivita</taxon>
    </lineage>
</organism>
<dbReference type="GO" id="GO:0004519">
    <property type="term" value="F:endonuclease activity"/>
    <property type="evidence" value="ECO:0007669"/>
    <property type="project" value="UniProtKB-KW"/>
</dbReference>
<keyword evidence="1" id="KW-0540">Nuclease</keyword>
<name>A0A2T6B2C5_9RHOB</name>
<accession>A0A2T6B2C5</accession>
<dbReference type="Gene3D" id="1.10.150.20">
    <property type="entry name" value="5' to 3' exonuclease, C-terminal subdomain"/>
    <property type="match status" value="1"/>
</dbReference>
<dbReference type="Proteomes" id="UP000244069">
    <property type="component" value="Unassembled WGS sequence"/>
</dbReference>
<sequence>MTTPISAMTESFAPVIRLMEYQNRLAWETTEAMMRFAMMPWQGFTSKAGFGSICAPAGVQRKAVETVEETTANVAETVEEVVEEATATTEANAEKVAETAAEMTAETVEAAGAEAETAVAAVKPKGLDAPRGGAADDLKQLEGVGPKLEEAINAIGIFHLDQIAKWTEAEVAWVDENLAGVRGRASRNGWVAQARSLAG</sequence>
<keyword evidence="1" id="KW-0255">Endonuclease</keyword>
<reference evidence="1 2" key="1">
    <citation type="submission" date="2018-04" db="EMBL/GenBank/DDBJ databases">
        <title>Genomic Encyclopedia of Archaeal and Bacterial Type Strains, Phase II (KMG-II): from individual species to whole genera.</title>
        <authorList>
            <person name="Goeker M."/>
        </authorList>
    </citation>
    <scope>NUCLEOTIDE SEQUENCE [LARGE SCALE GENOMIC DNA]</scope>
    <source>
        <strain evidence="1 2">DSM 29329</strain>
    </source>
</reference>
<proteinExistence type="predicted"/>
<dbReference type="RefSeq" id="WP_107975132.1">
    <property type="nucleotide sequence ID" value="NZ_BMEZ01000005.1"/>
</dbReference>
<evidence type="ECO:0000313" key="2">
    <source>
        <dbReference type="Proteomes" id="UP000244069"/>
    </source>
</evidence>
<dbReference type="AlphaFoldDB" id="A0A2T6B2C5"/>
<protein>
    <submittedName>
        <fullName evidence="1">Putative flap endonuclease-1-like 5' DNA nuclease</fullName>
    </submittedName>
</protein>
<gene>
    <name evidence="1" type="ORF">C8N44_10571</name>
</gene>